<dbReference type="InterPro" id="IPR003673">
    <property type="entry name" value="CoA-Trfase_fam_III"/>
</dbReference>
<gene>
    <name evidence="4" type="ORF">SAMN04489713_11326</name>
</gene>
<evidence type="ECO:0000313" key="5">
    <source>
        <dbReference type="Proteomes" id="UP000183413"/>
    </source>
</evidence>
<dbReference type="SUPFAM" id="SSF89796">
    <property type="entry name" value="CoA-transferase family III (CaiB/BaiF)"/>
    <property type="match status" value="2"/>
</dbReference>
<keyword evidence="5" id="KW-1185">Reference proteome</keyword>
<keyword evidence="2 4" id="KW-0808">Transferase</keyword>
<dbReference type="InterPro" id="IPR023606">
    <property type="entry name" value="CoA-Trfase_III_dom_1_sf"/>
</dbReference>
<dbReference type="Gene3D" id="3.40.50.10540">
    <property type="entry name" value="Crotonobetainyl-coa:carnitine coa-transferase, domain 1"/>
    <property type="match status" value="2"/>
</dbReference>
<dbReference type="RefSeq" id="WP_075023197.1">
    <property type="nucleotide sequence ID" value="NZ_FOVH01000013.1"/>
</dbReference>
<dbReference type="EMBL" id="FOVH01000013">
    <property type="protein sequence ID" value="SFP29962.1"/>
    <property type="molecule type" value="Genomic_DNA"/>
</dbReference>
<feature type="region of interest" description="Disordered" evidence="3">
    <location>
        <begin position="773"/>
        <end position="798"/>
    </location>
</feature>
<dbReference type="InterPro" id="IPR050509">
    <property type="entry name" value="CoA-transferase_III"/>
</dbReference>
<dbReference type="PANTHER" id="PTHR48228">
    <property type="entry name" value="SUCCINYL-COA--D-CITRAMALATE COA-TRANSFERASE"/>
    <property type="match status" value="1"/>
</dbReference>
<feature type="region of interest" description="Disordered" evidence="3">
    <location>
        <begin position="328"/>
        <end position="384"/>
    </location>
</feature>
<feature type="compositionally biased region" description="Basic and acidic residues" evidence="3">
    <location>
        <begin position="360"/>
        <end position="369"/>
    </location>
</feature>
<name>A0A1I5P796_9ACTN</name>
<sequence length="798" mass="85234">MTGSEPPRLRVVEISGGVGGPVCGRLFAGLGHDVVRCEPAGGDPLRRRPPLNAAGTGLEFVALNADKDAVRIGSGDAGARDLHRLLDLADVAVLDLTPAAAAELGLGADGLRERWPRLVAVWILGFGRDGAYRDIPGDSLLAEAYGGLATMIGEPDRRPLGLGGEQAAYCAGVTGFLGAMLALRRRDAGHGGDLVEVTMCDVVAYMDWKSDVAESMTGRPPMRSGADPGDWRLVRARDGWVGFIFQQKHWAQVVELVGAPELADPLLADESHRQARAAEWWPVVERWAVERSAEDIYRLAQRLGLPFGWAARASDLVRSPQLRHRGFITPEPDPGGSTPAVGTPVHTAGLPWRSGTAPEPADRMPERWTSRPPGTVPGPRPPSGTAPLSGIVVLDFGTITAGAAVTRLLADYGATVLKIEWTDRPDTFRSWKMPDPAGGAATAPTSPYFPSNNAGKLGVAVNLKTPEGREVVHRLARRSHILVENYRVGVTRRLGIDADTIRAVNPDLLYLSLSSQGQDGPEAGNSSYGSTLDLLSGLASVTGYEADRPLWSSSDVNYPDQLVSLFGAAFLAYCLQRGIEGVHLDVSQREVVSWTLAAEIADHLVNGNDAAPHGNRRPGRTPHDTYPCSEPGTWIAISCFTDRHRDALAALAAPAALAGHDEAWWWSHEDLVDTEVTGWTRRRTRKEAIAELLAAGVPAVPVLDAAGRRDEPGFASRGVTLATCQGPVKGLPMRLHGHAPRPPVTAPGLGAHTRAVLRDLGRMSDEEIDDLEGRGVIHCGPEASPSPIRAPEPRSDQP</sequence>
<reference evidence="4 5" key="1">
    <citation type="submission" date="2016-10" db="EMBL/GenBank/DDBJ databases">
        <authorList>
            <person name="de Groot N.N."/>
        </authorList>
    </citation>
    <scope>NUCLEOTIDE SEQUENCE [LARGE SCALE GENOMIC DNA]</scope>
    <source>
        <strain evidence="4 5">DSM 43067</strain>
    </source>
</reference>
<dbReference type="Gene3D" id="3.30.1540.10">
    <property type="entry name" value="formyl-coa transferase, domain 3"/>
    <property type="match status" value="2"/>
</dbReference>
<dbReference type="InterPro" id="IPR044855">
    <property type="entry name" value="CoA-Trfase_III_dom3_sf"/>
</dbReference>
<proteinExistence type="inferred from homology"/>
<dbReference type="AlphaFoldDB" id="A0A1I5P796"/>
<evidence type="ECO:0000256" key="3">
    <source>
        <dbReference type="SAM" id="MobiDB-lite"/>
    </source>
</evidence>
<evidence type="ECO:0000256" key="2">
    <source>
        <dbReference type="ARBA" id="ARBA00022679"/>
    </source>
</evidence>
<dbReference type="PANTHER" id="PTHR48228:SF6">
    <property type="entry name" value="L-CARNITINE COA-TRANSFERASE"/>
    <property type="match status" value="1"/>
</dbReference>
<dbReference type="InParanoid" id="A0A1I5P796"/>
<comment type="similarity">
    <text evidence="1">Belongs to the CoA-transferase III family.</text>
</comment>
<feature type="compositionally biased region" description="Pro residues" evidence="3">
    <location>
        <begin position="374"/>
        <end position="384"/>
    </location>
</feature>
<dbReference type="GO" id="GO:0016740">
    <property type="term" value="F:transferase activity"/>
    <property type="evidence" value="ECO:0007669"/>
    <property type="project" value="UniProtKB-KW"/>
</dbReference>
<organism evidence="4 5">
    <name type="scientific">Actinomadura madurae</name>
    <dbReference type="NCBI Taxonomy" id="1993"/>
    <lineage>
        <taxon>Bacteria</taxon>
        <taxon>Bacillati</taxon>
        <taxon>Actinomycetota</taxon>
        <taxon>Actinomycetes</taxon>
        <taxon>Streptosporangiales</taxon>
        <taxon>Thermomonosporaceae</taxon>
        <taxon>Actinomadura</taxon>
    </lineage>
</organism>
<dbReference type="Proteomes" id="UP000183413">
    <property type="component" value="Unassembled WGS sequence"/>
</dbReference>
<evidence type="ECO:0000256" key="1">
    <source>
        <dbReference type="ARBA" id="ARBA00008383"/>
    </source>
</evidence>
<dbReference type="Pfam" id="PF02515">
    <property type="entry name" value="CoA_transf_3"/>
    <property type="match status" value="2"/>
</dbReference>
<evidence type="ECO:0000313" key="4">
    <source>
        <dbReference type="EMBL" id="SFP29962.1"/>
    </source>
</evidence>
<dbReference type="eggNOG" id="COG1804">
    <property type="taxonomic scope" value="Bacteria"/>
</dbReference>
<protein>
    <submittedName>
        <fullName evidence="4">Crotonobetainyl-CoA:carnitine CoA-transferase CaiB</fullName>
    </submittedName>
</protein>
<dbReference type="STRING" id="1993.SAMN04489713_11326"/>
<accession>A0A1I5P796</accession>